<dbReference type="InterPro" id="IPR041698">
    <property type="entry name" value="Methyltransf_25"/>
</dbReference>
<dbReference type="RefSeq" id="XP_003290324.1">
    <property type="nucleotide sequence ID" value="XM_003290276.1"/>
</dbReference>
<accession>F0ZSD4</accession>
<evidence type="ECO:0000256" key="2">
    <source>
        <dbReference type="ARBA" id="ARBA00022679"/>
    </source>
</evidence>
<evidence type="ECO:0000313" key="7">
    <source>
        <dbReference type="EMBL" id="EGC33129.1"/>
    </source>
</evidence>
<dbReference type="Gene3D" id="2.70.160.11">
    <property type="entry name" value="Hnrnp arginine n-methyltransferase1"/>
    <property type="match status" value="1"/>
</dbReference>
<keyword evidence="3 4" id="KW-0949">S-adenosyl-L-methionine</keyword>
<dbReference type="GO" id="GO:0006355">
    <property type="term" value="P:regulation of DNA-templated transcription"/>
    <property type="evidence" value="ECO:0000318"/>
    <property type="project" value="GO_Central"/>
</dbReference>
<proteinExistence type="predicted"/>
<dbReference type="KEGG" id="dpp:DICPUDRAFT_49131"/>
<dbReference type="PANTHER" id="PTHR11006">
    <property type="entry name" value="PROTEIN ARGININE N-METHYLTRANSFERASE"/>
    <property type="match status" value="1"/>
</dbReference>
<evidence type="ECO:0000259" key="6">
    <source>
        <dbReference type="Pfam" id="PF22528"/>
    </source>
</evidence>
<dbReference type="GeneID" id="10504694"/>
<feature type="domain" description="Methyltransferase" evidence="5">
    <location>
        <begin position="34"/>
        <end position="130"/>
    </location>
</feature>
<dbReference type="Pfam" id="PF13649">
    <property type="entry name" value="Methyltransf_25"/>
    <property type="match status" value="1"/>
</dbReference>
<organism evidence="7 8">
    <name type="scientific">Dictyostelium purpureum</name>
    <name type="common">Slime mold</name>
    <dbReference type="NCBI Taxonomy" id="5786"/>
    <lineage>
        <taxon>Eukaryota</taxon>
        <taxon>Amoebozoa</taxon>
        <taxon>Evosea</taxon>
        <taxon>Eumycetozoa</taxon>
        <taxon>Dictyostelia</taxon>
        <taxon>Dictyosteliales</taxon>
        <taxon>Dictyosteliaceae</taxon>
        <taxon>Dictyostelium</taxon>
    </lineage>
</organism>
<dbReference type="CDD" id="cd02440">
    <property type="entry name" value="AdoMet_MTases"/>
    <property type="match status" value="1"/>
</dbReference>
<keyword evidence="8" id="KW-1185">Reference proteome</keyword>
<evidence type="ECO:0000256" key="3">
    <source>
        <dbReference type="ARBA" id="ARBA00022691"/>
    </source>
</evidence>
<dbReference type="Pfam" id="PF22528">
    <property type="entry name" value="PRMT_C"/>
    <property type="match status" value="1"/>
</dbReference>
<dbReference type="FunFam" id="3.40.50.150:FF:000016">
    <property type="entry name" value="Protein arginine N-methyltransferase 6"/>
    <property type="match status" value="1"/>
</dbReference>
<evidence type="ECO:0008006" key="9">
    <source>
        <dbReference type="Google" id="ProtNLM"/>
    </source>
</evidence>
<dbReference type="STRING" id="5786.F0ZSD4"/>
<protein>
    <recommendedName>
        <fullName evidence="9">Methyltransferase domain-containing protein</fullName>
    </recommendedName>
</protein>
<dbReference type="Proteomes" id="UP000001064">
    <property type="component" value="Unassembled WGS sequence"/>
</dbReference>
<dbReference type="eggNOG" id="KOG1499">
    <property type="taxonomic scope" value="Eukaryota"/>
</dbReference>
<dbReference type="GO" id="GO:0032259">
    <property type="term" value="P:methylation"/>
    <property type="evidence" value="ECO:0007669"/>
    <property type="project" value="UniProtKB-KW"/>
</dbReference>
<evidence type="ECO:0000256" key="1">
    <source>
        <dbReference type="ARBA" id="ARBA00022603"/>
    </source>
</evidence>
<dbReference type="GO" id="GO:0005634">
    <property type="term" value="C:nucleus"/>
    <property type="evidence" value="ECO:0000318"/>
    <property type="project" value="GO_Central"/>
</dbReference>
<dbReference type="SUPFAM" id="SSF53335">
    <property type="entry name" value="S-adenosyl-L-methionine-dependent methyltransferases"/>
    <property type="match status" value="1"/>
</dbReference>
<dbReference type="PROSITE" id="PS51678">
    <property type="entry name" value="SAM_MT_PRMT"/>
    <property type="match status" value="1"/>
</dbReference>
<gene>
    <name evidence="7" type="ORF">DICPUDRAFT_49131</name>
</gene>
<dbReference type="InParanoid" id="F0ZSD4"/>
<dbReference type="Gene3D" id="3.40.50.150">
    <property type="entry name" value="Vaccinia Virus protein VP39"/>
    <property type="match status" value="1"/>
</dbReference>
<dbReference type="GO" id="GO:0042054">
    <property type="term" value="F:histone methyltransferase activity"/>
    <property type="evidence" value="ECO:0000318"/>
    <property type="project" value="GO_Central"/>
</dbReference>
<dbReference type="PANTHER" id="PTHR11006:SF53">
    <property type="entry name" value="PROTEIN ARGININE N-METHYLTRANSFERASE 3"/>
    <property type="match status" value="1"/>
</dbReference>
<name>F0ZSD4_DICPU</name>
<dbReference type="InterPro" id="IPR025799">
    <property type="entry name" value="Arg_MeTrfase"/>
</dbReference>
<sequence>MGIHEQMISDKIRTDTYRKAIFQNKEEHFKDKVVLDVGAGTGILSFFCVQAGAKRVYSVEASDTALIAKQLIRDNGFEEKITLFHSRVEDIELPEKVDVIISEWMGYSLLYENMLPSVLYARDKWLKESGQMYPSNSKIYLCPFTDSEIIDQKIELWQNNSYSLDLSSLIHKSIENEFSLPIIDIIPPQLLLSSTPLITNQFNSKLVQNNPLEIFNNKNLEYIFKSNQYATLNGFVVWFDVTFPKANENDKEIVLSTSPFSDETHWKQSLYYFDTSIPIEPNQIIKTNFKMDQLSQDNPRFLKVEFSATIENKNDNSEFFKKYLKVVKEETSYIKHLKYPPNIIDNNTINISKEFDFV</sequence>
<dbReference type="GO" id="GO:0006338">
    <property type="term" value="P:chromatin remodeling"/>
    <property type="evidence" value="ECO:0000318"/>
    <property type="project" value="GO_Central"/>
</dbReference>
<dbReference type="VEuPathDB" id="AmoebaDB:DICPUDRAFT_49131"/>
<evidence type="ECO:0000256" key="4">
    <source>
        <dbReference type="PROSITE-ProRule" id="PRU01015"/>
    </source>
</evidence>
<dbReference type="OMA" id="FWNNVEG"/>
<dbReference type="EMBL" id="GL871156">
    <property type="protein sequence ID" value="EGC33129.1"/>
    <property type="molecule type" value="Genomic_DNA"/>
</dbReference>
<dbReference type="InterPro" id="IPR029063">
    <property type="entry name" value="SAM-dependent_MTases_sf"/>
</dbReference>
<dbReference type="OrthoDB" id="7848332at2759"/>
<dbReference type="InterPro" id="IPR055135">
    <property type="entry name" value="PRMT_dom"/>
</dbReference>
<dbReference type="AlphaFoldDB" id="F0ZSD4"/>
<evidence type="ECO:0000259" key="5">
    <source>
        <dbReference type="Pfam" id="PF13649"/>
    </source>
</evidence>
<keyword evidence="2 4" id="KW-0808">Transferase</keyword>
<evidence type="ECO:0000313" key="8">
    <source>
        <dbReference type="Proteomes" id="UP000001064"/>
    </source>
</evidence>
<reference evidence="8" key="1">
    <citation type="journal article" date="2011" name="Genome Biol.">
        <title>Comparative genomics of the social amoebae Dictyostelium discoideum and Dictyostelium purpureum.</title>
        <authorList>
            <consortium name="US DOE Joint Genome Institute (JGI-PGF)"/>
            <person name="Sucgang R."/>
            <person name="Kuo A."/>
            <person name="Tian X."/>
            <person name="Salerno W."/>
            <person name="Parikh A."/>
            <person name="Feasley C.L."/>
            <person name="Dalin E."/>
            <person name="Tu H."/>
            <person name="Huang E."/>
            <person name="Barry K."/>
            <person name="Lindquist E."/>
            <person name="Shapiro H."/>
            <person name="Bruce D."/>
            <person name="Schmutz J."/>
            <person name="Salamov A."/>
            <person name="Fey P."/>
            <person name="Gaudet P."/>
            <person name="Anjard C."/>
            <person name="Babu M.M."/>
            <person name="Basu S."/>
            <person name="Bushmanova Y."/>
            <person name="van der Wel H."/>
            <person name="Katoh-Kurasawa M."/>
            <person name="Dinh C."/>
            <person name="Coutinho P.M."/>
            <person name="Saito T."/>
            <person name="Elias M."/>
            <person name="Schaap P."/>
            <person name="Kay R.R."/>
            <person name="Henrissat B."/>
            <person name="Eichinger L."/>
            <person name="Rivero F."/>
            <person name="Putnam N.H."/>
            <person name="West C.M."/>
            <person name="Loomis W.F."/>
            <person name="Chisholm R.L."/>
            <person name="Shaulsky G."/>
            <person name="Strassmann J.E."/>
            <person name="Queller D.C."/>
            <person name="Kuspa A."/>
            <person name="Grigoriev I.V."/>
        </authorList>
    </citation>
    <scope>NUCLEOTIDE SEQUENCE [LARGE SCALE GENOMIC DNA]</scope>
    <source>
        <strain evidence="8">QSDP1</strain>
    </source>
</reference>
<dbReference type="GO" id="GO:0016274">
    <property type="term" value="F:protein-arginine N-methyltransferase activity"/>
    <property type="evidence" value="ECO:0000318"/>
    <property type="project" value="GO_Central"/>
</dbReference>
<feature type="domain" description="Protein arginine N-methyltransferase" evidence="6">
    <location>
        <begin position="137"/>
        <end position="307"/>
    </location>
</feature>
<keyword evidence="1 4" id="KW-0489">Methyltransferase</keyword>